<feature type="transmembrane region" description="Helical" evidence="9">
    <location>
        <begin position="346"/>
        <end position="367"/>
    </location>
</feature>
<feature type="transmembrane region" description="Helical" evidence="9">
    <location>
        <begin position="199"/>
        <end position="223"/>
    </location>
</feature>
<dbReference type="InterPro" id="IPR003445">
    <property type="entry name" value="Cat_transpt"/>
</dbReference>
<dbReference type="GO" id="GO:0008324">
    <property type="term" value="F:monoatomic cation transmembrane transporter activity"/>
    <property type="evidence" value="ECO:0007669"/>
    <property type="project" value="InterPro"/>
</dbReference>
<dbReference type="Pfam" id="PF02386">
    <property type="entry name" value="TrkH"/>
    <property type="match status" value="1"/>
</dbReference>
<dbReference type="GO" id="GO:0030001">
    <property type="term" value="P:metal ion transport"/>
    <property type="evidence" value="ECO:0007669"/>
    <property type="project" value="UniProtKB-ARBA"/>
</dbReference>
<gene>
    <name evidence="10" type="ORF">M0R89_05135</name>
</gene>
<comment type="subcellular location">
    <subcellularLocation>
        <location evidence="1">Cell membrane</location>
        <topology evidence="1">Multi-pass membrane protein</topology>
    </subcellularLocation>
</comment>
<dbReference type="KEGG" id="halx:M0R89_05135"/>
<feature type="transmembrane region" description="Helical" evidence="9">
    <location>
        <begin position="449"/>
        <end position="468"/>
    </location>
</feature>
<feature type="transmembrane region" description="Helical" evidence="9">
    <location>
        <begin position="154"/>
        <end position="178"/>
    </location>
</feature>
<accession>A0A8U0HWH0</accession>
<feature type="transmembrane region" description="Helical" evidence="9">
    <location>
        <begin position="77"/>
        <end position="98"/>
    </location>
</feature>
<evidence type="ECO:0000256" key="5">
    <source>
        <dbReference type="ARBA" id="ARBA00022692"/>
    </source>
</evidence>
<name>A0A8U0HWH0_9EURY</name>
<evidence type="ECO:0000256" key="6">
    <source>
        <dbReference type="ARBA" id="ARBA00022989"/>
    </source>
</evidence>
<proteinExistence type="inferred from homology"/>
<evidence type="ECO:0000313" key="11">
    <source>
        <dbReference type="Proteomes" id="UP000830729"/>
    </source>
</evidence>
<keyword evidence="3" id="KW-0813">Transport</keyword>
<keyword evidence="7" id="KW-0406">Ion transport</keyword>
<dbReference type="GeneID" id="72184560"/>
<evidence type="ECO:0000256" key="4">
    <source>
        <dbReference type="ARBA" id="ARBA00022475"/>
    </source>
</evidence>
<comment type="similarity">
    <text evidence="2">Belongs to the TrkH potassium transport family.</text>
</comment>
<evidence type="ECO:0000256" key="8">
    <source>
        <dbReference type="ARBA" id="ARBA00023136"/>
    </source>
</evidence>
<dbReference type="Proteomes" id="UP000830729">
    <property type="component" value="Chromosome"/>
</dbReference>
<evidence type="ECO:0000256" key="9">
    <source>
        <dbReference type="SAM" id="Phobius"/>
    </source>
</evidence>
<organism evidence="10 11">
    <name type="scientific">Halorussus limi</name>
    <dbReference type="NCBI Taxonomy" id="2938695"/>
    <lineage>
        <taxon>Archaea</taxon>
        <taxon>Methanobacteriati</taxon>
        <taxon>Methanobacteriota</taxon>
        <taxon>Stenosarchaea group</taxon>
        <taxon>Halobacteria</taxon>
        <taxon>Halobacteriales</taxon>
        <taxon>Haladaptataceae</taxon>
        <taxon>Halorussus</taxon>
    </lineage>
</organism>
<feature type="transmembrane region" description="Helical" evidence="9">
    <location>
        <begin position="480"/>
        <end position="500"/>
    </location>
</feature>
<feature type="transmembrane region" description="Helical" evidence="9">
    <location>
        <begin position="12"/>
        <end position="31"/>
    </location>
</feature>
<dbReference type="PANTHER" id="PTHR32024:SF2">
    <property type="entry name" value="TRK SYSTEM POTASSIUM UPTAKE PROTEIN TRKG-RELATED"/>
    <property type="match status" value="1"/>
</dbReference>
<sequence>MEWDRRATFWNVGRALEYFSCITASLVAVSLAAGEYYAVPGVLGSALATFLAGVGFKRAGTPSETRDKALSYASAAAVWLVVGAFGALPFLSLAWTVALEPTLASAPPLSPTLAAFRSPTNALFEAVSGLTGTGLTVTRHESRLPATLQFWRSLLQWVGGVGIVVLVVSVFESAGPLAHYYESEIPVGEMKSRPAEPRAMLLAFSVATLASIAVLWAVGMSAWAALNHGLSAISTGGFTVTDASAAAYGAPVQVALMPIMVVGAVPVPVYYLALRGDLREFYVDLQSRWLWVSLAVGSVAVTGLLAFDATYPSAQSAALYGTFQFVSAMTCAGFGTASVGSWPTSALVVVTLGMFVGGAMGSTAAGIKVIRGLSLVKGTWHRVTNVFFPGGDTGYRDAAASESSYIGSIVTRHAATNYDDASFVTVLWFGTFVFGVLALAILMPDSVPLARIVFDVASAVSAVGLSTGITGAEMPGSAKLTLVVVMWAGRLEVFPVLVLLRSLLVADDDTFDVTEDSDD</sequence>
<feature type="transmembrane region" description="Helical" evidence="9">
    <location>
        <begin position="255"/>
        <end position="274"/>
    </location>
</feature>
<feature type="transmembrane region" description="Helical" evidence="9">
    <location>
        <begin position="421"/>
        <end position="443"/>
    </location>
</feature>
<keyword evidence="11" id="KW-1185">Reference proteome</keyword>
<evidence type="ECO:0000256" key="3">
    <source>
        <dbReference type="ARBA" id="ARBA00022448"/>
    </source>
</evidence>
<evidence type="ECO:0000256" key="2">
    <source>
        <dbReference type="ARBA" id="ARBA00009137"/>
    </source>
</evidence>
<dbReference type="PANTHER" id="PTHR32024">
    <property type="entry name" value="TRK SYSTEM POTASSIUM UPTAKE PROTEIN TRKG-RELATED"/>
    <property type="match status" value="1"/>
</dbReference>
<keyword evidence="5 9" id="KW-0812">Transmembrane</keyword>
<dbReference type="AlphaFoldDB" id="A0A8U0HWH0"/>
<evidence type="ECO:0000256" key="1">
    <source>
        <dbReference type="ARBA" id="ARBA00004651"/>
    </source>
</evidence>
<dbReference type="GO" id="GO:0005886">
    <property type="term" value="C:plasma membrane"/>
    <property type="evidence" value="ECO:0007669"/>
    <property type="project" value="UniProtKB-SubCell"/>
</dbReference>
<evidence type="ECO:0000256" key="7">
    <source>
        <dbReference type="ARBA" id="ARBA00023065"/>
    </source>
</evidence>
<dbReference type="RefSeq" id="WP_248651492.1">
    <property type="nucleotide sequence ID" value="NZ_CP096659.1"/>
</dbReference>
<evidence type="ECO:0000313" key="10">
    <source>
        <dbReference type="EMBL" id="UPV75452.1"/>
    </source>
</evidence>
<dbReference type="EMBL" id="CP096659">
    <property type="protein sequence ID" value="UPV75452.1"/>
    <property type="molecule type" value="Genomic_DNA"/>
</dbReference>
<feature type="transmembrane region" description="Helical" evidence="9">
    <location>
        <begin position="289"/>
        <end position="307"/>
    </location>
</feature>
<reference evidence="10 11" key="1">
    <citation type="submission" date="2022-04" db="EMBL/GenBank/DDBJ databases">
        <title>Diverse halophilic archaea isolated from saline environments.</title>
        <authorList>
            <person name="Cui H.-L."/>
        </authorList>
    </citation>
    <scope>NUCLEOTIDE SEQUENCE [LARGE SCALE GENOMIC DNA]</scope>
    <source>
        <strain evidence="10 11">XZYJT49</strain>
    </source>
</reference>
<keyword evidence="6 9" id="KW-1133">Transmembrane helix</keyword>
<feature type="transmembrane region" description="Helical" evidence="9">
    <location>
        <begin position="37"/>
        <end position="56"/>
    </location>
</feature>
<keyword evidence="8 9" id="KW-0472">Membrane</keyword>
<keyword evidence="4" id="KW-1003">Cell membrane</keyword>
<protein>
    <submittedName>
        <fullName evidence="10">TrkH family potassium uptake protein</fullName>
    </submittedName>
</protein>